<proteinExistence type="predicted"/>
<protein>
    <submittedName>
        <fullName evidence="4">CBS domain-containing protein</fullName>
    </submittedName>
</protein>
<reference evidence="4 5" key="1">
    <citation type="submission" date="2023-07" db="EMBL/GenBank/DDBJ databases">
        <title>Sequencing the genomes of 1000 actinobacteria strains.</title>
        <authorList>
            <person name="Klenk H.-P."/>
        </authorList>
    </citation>
    <scope>NUCLEOTIDE SEQUENCE [LARGE SCALE GENOMIC DNA]</scope>
    <source>
        <strain evidence="4 5">GD13</strain>
    </source>
</reference>
<evidence type="ECO:0000313" key="5">
    <source>
        <dbReference type="Proteomes" id="UP001240447"/>
    </source>
</evidence>
<dbReference type="Gene3D" id="3.10.580.10">
    <property type="entry name" value="CBS-domain"/>
    <property type="match status" value="1"/>
</dbReference>
<dbReference type="InterPro" id="IPR046342">
    <property type="entry name" value="CBS_dom_sf"/>
</dbReference>
<dbReference type="RefSeq" id="WP_181642661.1">
    <property type="nucleotide sequence ID" value="NZ_CCXJ01000793.2"/>
</dbReference>
<evidence type="ECO:0000313" key="4">
    <source>
        <dbReference type="EMBL" id="MDP9824006.1"/>
    </source>
</evidence>
<dbReference type="Pfam" id="PF00571">
    <property type="entry name" value="CBS"/>
    <property type="match status" value="2"/>
</dbReference>
<keyword evidence="5" id="KW-1185">Reference proteome</keyword>
<comment type="caution">
    <text evidence="4">The sequence shown here is derived from an EMBL/GenBank/DDBJ whole genome shotgun (WGS) entry which is preliminary data.</text>
</comment>
<dbReference type="EMBL" id="JAUSQM010000001">
    <property type="protein sequence ID" value="MDP9824006.1"/>
    <property type="molecule type" value="Genomic_DNA"/>
</dbReference>
<sequence length="193" mass="20817">MTPDPVTTRAARSVKAALQLLDENDITSLPVVDEDHRIRGVVSEADLLRDLISPDPRLHVMRTIEDPPPPFTFVEDVMSSPAVTVKPDSDLTEAIDLVLTKGMKCLPVVDDDDRVVGVLSRRDVVRVLARDDDVLEQEVADLFTAAGRGDWDVTVDHGVAEISGPPSAPERTLATALARSVPGVVGVRVVEDA</sequence>
<dbReference type="SUPFAM" id="SSF54631">
    <property type="entry name" value="CBS-domain pair"/>
    <property type="match status" value="1"/>
</dbReference>
<dbReference type="Proteomes" id="UP001240447">
    <property type="component" value="Unassembled WGS sequence"/>
</dbReference>
<dbReference type="PANTHER" id="PTHR43080:SF29">
    <property type="entry name" value="OS02G0818000 PROTEIN"/>
    <property type="match status" value="1"/>
</dbReference>
<dbReference type="InterPro" id="IPR051257">
    <property type="entry name" value="Diverse_CBS-Domain"/>
</dbReference>
<organism evidence="4 5">
    <name type="scientific">Nocardioides massiliensis</name>
    <dbReference type="NCBI Taxonomy" id="1325935"/>
    <lineage>
        <taxon>Bacteria</taxon>
        <taxon>Bacillati</taxon>
        <taxon>Actinomycetota</taxon>
        <taxon>Actinomycetes</taxon>
        <taxon>Propionibacteriales</taxon>
        <taxon>Nocardioidaceae</taxon>
        <taxon>Nocardioides</taxon>
    </lineage>
</organism>
<name>A0ABT9NU94_9ACTN</name>
<keyword evidence="1 2" id="KW-0129">CBS domain</keyword>
<evidence type="ECO:0000256" key="2">
    <source>
        <dbReference type="PROSITE-ProRule" id="PRU00703"/>
    </source>
</evidence>
<dbReference type="PROSITE" id="PS51371">
    <property type="entry name" value="CBS"/>
    <property type="match status" value="2"/>
</dbReference>
<evidence type="ECO:0000256" key="1">
    <source>
        <dbReference type="ARBA" id="ARBA00023122"/>
    </source>
</evidence>
<dbReference type="InterPro" id="IPR000644">
    <property type="entry name" value="CBS_dom"/>
</dbReference>
<gene>
    <name evidence="4" type="ORF">J2S59_003815</name>
</gene>
<dbReference type="SMART" id="SM00116">
    <property type="entry name" value="CBS"/>
    <property type="match status" value="2"/>
</dbReference>
<feature type="domain" description="CBS" evidence="3">
    <location>
        <begin position="1"/>
        <end position="57"/>
    </location>
</feature>
<accession>A0ABT9NU94</accession>
<dbReference type="PANTHER" id="PTHR43080">
    <property type="entry name" value="CBS DOMAIN-CONTAINING PROTEIN CBSX3, MITOCHONDRIAL"/>
    <property type="match status" value="1"/>
</dbReference>
<feature type="domain" description="CBS" evidence="3">
    <location>
        <begin position="78"/>
        <end position="134"/>
    </location>
</feature>
<evidence type="ECO:0000259" key="3">
    <source>
        <dbReference type="PROSITE" id="PS51371"/>
    </source>
</evidence>